<dbReference type="InterPro" id="IPR012334">
    <property type="entry name" value="Pectin_lyas_fold"/>
</dbReference>
<gene>
    <name evidence="2" type="ORF">DR864_29375</name>
</gene>
<dbReference type="AlphaFoldDB" id="A0A344TTK7"/>
<evidence type="ECO:0000313" key="3">
    <source>
        <dbReference type="Proteomes" id="UP000251993"/>
    </source>
</evidence>
<dbReference type="OrthoDB" id="8901262at2"/>
<protein>
    <recommendedName>
        <fullName evidence="4">Polymorphic outer membrane protein repeat-containing protein</fullName>
    </recommendedName>
</protein>
<dbReference type="RefSeq" id="WP_114070718.1">
    <property type="nucleotide sequence ID" value="NZ_CP030855.1"/>
</dbReference>
<reference evidence="2 3" key="1">
    <citation type="submission" date="2018-07" db="EMBL/GenBank/DDBJ databases">
        <title>Genome sequencing of Runella.</title>
        <authorList>
            <person name="Baek M.-G."/>
            <person name="Yi H."/>
        </authorList>
    </citation>
    <scope>NUCLEOTIDE SEQUENCE [LARGE SCALE GENOMIC DNA]</scope>
    <source>
        <strain evidence="2 3">HYN0085</strain>
        <plasmid evidence="2 3">unnamed5</plasmid>
    </source>
</reference>
<dbReference type="SUPFAM" id="SSF51126">
    <property type="entry name" value="Pectin lyase-like"/>
    <property type="match status" value="1"/>
</dbReference>
<accession>A0A344TTK7</accession>
<proteinExistence type="predicted"/>
<evidence type="ECO:0000256" key="1">
    <source>
        <dbReference type="SAM" id="SignalP"/>
    </source>
</evidence>
<evidence type="ECO:0000313" key="2">
    <source>
        <dbReference type="EMBL" id="AXE21978.1"/>
    </source>
</evidence>
<dbReference type="EMBL" id="CP030855">
    <property type="protein sequence ID" value="AXE21978.1"/>
    <property type="molecule type" value="Genomic_DNA"/>
</dbReference>
<dbReference type="PROSITE" id="PS51257">
    <property type="entry name" value="PROKAR_LIPOPROTEIN"/>
    <property type="match status" value="1"/>
</dbReference>
<dbReference type="PANTHER" id="PTHR11319:SF35">
    <property type="entry name" value="OUTER MEMBRANE PROTEIN PMPC-RELATED"/>
    <property type="match status" value="1"/>
</dbReference>
<dbReference type="KEGG" id="run:DR864_29375"/>
<dbReference type="Proteomes" id="UP000251993">
    <property type="component" value="Plasmid unnamed5"/>
</dbReference>
<keyword evidence="2" id="KW-0614">Plasmid</keyword>
<feature type="signal peptide" evidence="1">
    <location>
        <begin position="1"/>
        <end position="19"/>
    </location>
</feature>
<evidence type="ECO:0008006" key="4">
    <source>
        <dbReference type="Google" id="ProtNLM"/>
    </source>
</evidence>
<feature type="chain" id="PRO_5016641140" description="Polymorphic outer membrane protein repeat-containing protein" evidence="1">
    <location>
        <begin position="20"/>
        <end position="377"/>
    </location>
</feature>
<name>A0A344TTK7_9BACT</name>
<sequence length="377" mass="39585">MKYLFLTATFLLTTFSCFAEIYYVKTTGNDTSNDGRSWAAAFSTLQKSLEVCQYGDQIWVAEGTYKPTAYPAGAIPYTPPLTNRDKSFHLVNGVKIYGGFIGIEGAVSERTAGHETILSGDIGTENNDTDNCYHVVISVKDDSTTVLDGFTITKGKADGGSLSLPGTAITLEGKPIGNAYGGGMFNVNTLLKINNCKFILNSSNVFGGGVMNTDQSFTTLTNLTFTSNSSTDGGGMHNVDSSPILMNIIFSNNTAKFFGGGLTNRGNSFTNLANVIFSNNKAEAGGGMINQGASPVLTYCTFLGNTAGFQGGGMANWGNSTPKLTNVTFSGNSTIGDGGGMQNSSSSPILINIIFVSNSAPSGRGGGYLITIIPRQH</sequence>
<organism evidence="2 3">
    <name type="scientific">Runella rosea</name>
    <dbReference type="NCBI Taxonomy" id="2259595"/>
    <lineage>
        <taxon>Bacteria</taxon>
        <taxon>Pseudomonadati</taxon>
        <taxon>Bacteroidota</taxon>
        <taxon>Cytophagia</taxon>
        <taxon>Cytophagales</taxon>
        <taxon>Spirosomataceae</taxon>
        <taxon>Runella</taxon>
    </lineage>
</organism>
<geneLocation type="plasmid" evidence="2 3">
    <name>unnamed5</name>
</geneLocation>
<dbReference type="PANTHER" id="PTHR11319">
    <property type="entry name" value="G PROTEIN-COUPLED RECEPTOR-RELATED"/>
    <property type="match status" value="1"/>
</dbReference>
<keyword evidence="3" id="KW-1185">Reference proteome</keyword>
<keyword evidence="1" id="KW-0732">Signal</keyword>
<dbReference type="Gene3D" id="2.160.20.10">
    <property type="entry name" value="Single-stranded right-handed beta-helix, Pectin lyase-like"/>
    <property type="match status" value="1"/>
</dbReference>
<dbReference type="InterPro" id="IPR011050">
    <property type="entry name" value="Pectin_lyase_fold/virulence"/>
</dbReference>